<reference evidence="2" key="1">
    <citation type="submission" date="2021-02" db="EMBL/GenBank/DDBJ databases">
        <authorList>
            <person name="Nowell W R."/>
        </authorList>
    </citation>
    <scope>NUCLEOTIDE SEQUENCE</scope>
</reference>
<accession>A0A816HDA2</accession>
<dbReference type="Gene3D" id="3.30.420.10">
    <property type="entry name" value="Ribonuclease H-like superfamily/Ribonuclease H"/>
    <property type="match status" value="2"/>
</dbReference>
<sequence length="147" mass="16789">MQTISKTSSLFCSTPFCFQPKNQTYVRRLPSESNKPFCFRPRVHGVGGSLSVWDAITAKVVGPLVFYDSRLNQWSAVSPDFNVIENLWGIIEKGLTYYRLTNISDLQQAIVKIWEGISVRLCENLVRSMPQPMKQSIRLRGHTSSKY</sequence>
<evidence type="ECO:0000313" key="3">
    <source>
        <dbReference type="Proteomes" id="UP000663828"/>
    </source>
</evidence>
<proteinExistence type="predicted"/>
<dbReference type="OrthoDB" id="4843387at2759"/>
<dbReference type="EMBL" id="CAJNOR010016229">
    <property type="protein sequence ID" value="CAF1684520.1"/>
    <property type="molecule type" value="Genomic_DNA"/>
</dbReference>
<dbReference type="EMBL" id="CAJNOJ010001263">
    <property type="protein sequence ID" value="CAF1547916.1"/>
    <property type="molecule type" value="Genomic_DNA"/>
</dbReference>
<protein>
    <submittedName>
        <fullName evidence="2">Uncharacterized protein</fullName>
    </submittedName>
</protein>
<dbReference type="InterPro" id="IPR036397">
    <property type="entry name" value="RNaseH_sf"/>
</dbReference>
<organism evidence="2 3">
    <name type="scientific">Adineta ricciae</name>
    <name type="common">Rotifer</name>
    <dbReference type="NCBI Taxonomy" id="249248"/>
    <lineage>
        <taxon>Eukaryota</taxon>
        <taxon>Metazoa</taxon>
        <taxon>Spiralia</taxon>
        <taxon>Gnathifera</taxon>
        <taxon>Rotifera</taxon>
        <taxon>Eurotatoria</taxon>
        <taxon>Bdelloidea</taxon>
        <taxon>Adinetida</taxon>
        <taxon>Adinetidae</taxon>
        <taxon>Adineta</taxon>
    </lineage>
</organism>
<gene>
    <name evidence="1" type="ORF">EDS130_LOCUS45789</name>
    <name evidence="2" type="ORF">XAT740_LOCUS61509</name>
</gene>
<name>A0A816HDA2_ADIRI</name>
<comment type="caution">
    <text evidence="2">The sequence shown here is derived from an EMBL/GenBank/DDBJ whole genome shotgun (WGS) entry which is preliminary data.</text>
</comment>
<dbReference type="Proteomes" id="UP000663828">
    <property type="component" value="Unassembled WGS sequence"/>
</dbReference>
<dbReference type="AlphaFoldDB" id="A0A816HDA2"/>
<dbReference type="Proteomes" id="UP000663852">
    <property type="component" value="Unassembled WGS sequence"/>
</dbReference>
<keyword evidence="3" id="KW-1185">Reference proteome</keyword>
<dbReference type="GO" id="GO:0003676">
    <property type="term" value="F:nucleic acid binding"/>
    <property type="evidence" value="ECO:0007669"/>
    <property type="project" value="InterPro"/>
</dbReference>
<evidence type="ECO:0000313" key="2">
    <source>
        <dbReference type="EMBL" id="CAF1684520.1"/>
    </source>
</evidence>
<evidence type="ECO:0000313" key="1">
    <source>
        <dbReference type="EMBL" id="CAF1547916.1"/>
    </source>
</evidence>